<gene>
    <name evidence="2" type="ORF">QBC37DRAFT_401000</name>
</gene>
<dbReference type="EMBL" id="MU858117">
    <property type="protein sequence ID" value="KAK4212949.1"/>
    <property type="molecule type" value="Genomic_DNA"/>
</dbReference>
<name>A0AAN7B7A8_9PEZI</name>
<protein>
    <submittedName>
        <fullName evidence="2">Uncharacterized protein</fullName>
    </submittedName>
</protein>
<comment type="caution">
    <text evidence="2">The sequence shown here is derived from an EMBL/GenBank/DDBJ whole genome shotgun (WGS) entry which is preliminary data.</text>
</comment>
<evidence type="ECO:0000313" key="3">
    <source>
        <dbReference type="Proteomes" id="UP001301769"/>
    </source>
</evidence>
<evidence type="ECO:0000256" key="1">
    <source>
        <dbReference type="SAM" id="MobiDB-lite"/>
    </source>
</evidence>
<reference evidence="2" key="1">
    <citation type="journal article" date="2023" name="Mol. Phylogenet. Evol.">
        <title>Genome-scale phylogeny and comparative genomics of the fungal order Sordariales.</title>
        <authorList>
            <person name="Hensen N."/>
            <person name="Bonometti L."/>
            <person name="Westerberg I."/>
            <person name="Brannstrom I.O."/>
            <person name="Guillou S."/>
            <person name="Cros-Aarteil S."/>
            <person name="Calhoun S."/>
            <person name="Haridas S."/>
            <person name="Kuo A."/>
            <person name="Mondo S."/>
            <person name="Pangilinan J."/>
            <person name="Riley R."/>
            <person name="LaButti K."/>
            <person name="Andreopoulos B."/>
            <person name="Lipzen A."/>
            <person name="Chen C."/>
            <person name="Yan M."/>
            <person name="Daum C."/>
            <person name="Ng V."/>
            <person name="Clum A."/>
            <person name="Steindorff A."/>
            <person name="Ohm R.A."/>
            <person name="Martin F."/>
            <person name="Silar P."/>
            <person name="Natvig D.O."/>
            <person name="Lalanne C."/>
            <person name="Gautier V."/>
            <person name="Ament-Velasquez S.L."/>
            <person name="Kruys A."/>
            <person name="Hutchinson M.I."/>
            <person name="Powell A.J."/>
            <person name="Barry K."/>
            <person name="Miller A.N."/>
            <person name="Grigoriev I.V."/>
            <person name="Debuchy R."/>
            <person name="Gladieux P."/>
            <person name="Hiltunen Thoren M."/>
            <person name="Johannesson H."/>
        </authorList>
    </citation>
    <scope>NUCLEOTIDE SEQUENCE</scope>
    <source>
        <strain evidence="2">PSN293</strain>
    </source>
</reference>
<proteinExistence type="predicted"/>
<feature type="region of interest" description="Disordered" evidence="1">
    <location>
        <begin position="130"/>
        <end position="166"/>
    </location>
</feature>
<reference evidence="2" key="2">
    <citation type="submission" date="2023-05" db="EMBL/GenBank/DDBJ databases">
        <authorList>
            <consortium name="Lawrence Berkeley National Laboratory"/>
            <person name="Steindorff A."/>
            <person name="Hensen N."/>
            <person name="Bonometti L."/>
            <person name="Westerberg I."/>
            <person name="Brannstrom I.O."/>
            <person name="Guillou S."/>
            <person name="Cros-Aarteil S."/>
            <person name="Calhoun S."/>
            <person name="Haridas S."/>
            <person name="Kuo A."/>
            <person name="Mondo S."/>
            <person name="Pangilinan J."/>
            <person name="Riley R."/>
            <person name="Labutti K."/>
            <person name="Andreopoulos B."/>
            <person name="Lipzen A."/>
            <person name="Chen C."/>
            <person name="Yanf M."/>
            <person name="Daum C."/>
            <person name="Ng V."/>
            <person name="Clum A."/>
            <person name="Ohm R."/>
            <person name="Martin F."/>
            <person name="Silar P."/>
            <person name="Natvig D."/>
            <person name="Lalanne C."/>
            <person name="Gautier V."/>
            <person name="Ament-Velasquez S.L."/>
            <person name="Kruys A."/>
            <person name="Hutchinson M.I."/>
            <person name="Powell A.J."/>
            <person name="Barry K."/>
            <person name="Miller A.N."/>
            <person name="Grigoriev I.V."/>
            <person name="Debuchy R."/>
            <person name="Gladieux P."/>
            <person name="Thoren M.H."/>
            <person name="Johannesson H."/>
        </authorList>
    </citation>
    <scope>NUCLEOTIDE SEQUENCE</scope>
    <source>
        <strain evidence="2">PSN293</strain>
    </source>
</reference>
<dbReference type="Proteomes" id="UP001301769">
    <property type="component" value="Unassembled WGS sequence"/>
</dbReference>
<keyword evidence="3" id="KW-1185">Reference proteome</keyword>
<accession>A0AAN7B7A8</accession>
<organism evidence="2 3">
    <name type="scientific">Rhypophila decipiens</name>
    <dbReference type="NCBI Taxonomy" id="261697"/>
    <lineage>
        <taxon>Eukaryota</taxon>
        <taxon>Fungi</taxon>
        <taxon>Dikarya</taxon>
        <taxon>Ascomycota</taxon>
        <taxon>Pezizomycotina</taxon>
        <taxon>Sordariomycetes</taxon>
        <taxon>Sordariomycetidae</taxon>
        <taxon>Sordariales</taxon>
        <taxon>Naviculisporaceae</taxon>
        <taxon>Rhypophila</taxon>
    </lineage>
</organism>
<sequence>MTRYILPGKADTDITCQENRLPSLFKEVGLPGGGQMVIYSKTFQVVGVALYNCAEFQIQGQKRGKTYNTGNSPVVTHLSTSPTVIGLSMGEQTGSRVFQRVWSYVLASCQRTVYNARWALGVLSADNLPTGYRTSDGAGQPGSGDRVPRKEQKPGPVGSQDTSGAKIRRLTEFPSPVLPPASGVEQPCFLGREWVTGRYGVHLVRGTKAAGGNYGQQNLDCRVMGEHGQVPILPNSVVKDVGIPHWPAKAALGNKQE</sequence>
<dbReference type="AlphaFoldDB" id="A0AAN7B7A8"/>
<evidence type="ECO:0000313" key="2">
    <source>
        <dbReference type="EMBL" id="KAK4212949.1"/>
    </source>
</evidence>